<protein>
    <submittedName>
        <fullName evidence="1">Uncharacterized protein</fullName>
    </submittedName>
</protein>
<dbReference type="AlphaFoldDB" id="M1WRM1"/>
<reference evidence="1 2" key="1">
    <citation type="journal article" date="2013" name="PLoS ONE">
        <title>The first genomic and proteomic characterization of a deep-sea sulfate reducer: insights into the piezophilic lifestyle of Desulfovibrio piezophilus.</title>
        <authorList>
            <person name="Pradel N."/>
            <person name="Ji B."/>
            <person name="Gimenez G."/>
            <person name="Talla E."/>
            <person name="Lenoble P."/>
            <person name="Garel M."/>
            <person name="Tamburini C."/>
            <person name="Fourquet P."/>
            <person name="Lebrun R."/>
            <person name="Bertin P."/>
            <person name="Denis Y."/>
            <person name="Pophillat M."/>
            <person name="Barbe V."/>
            <person name="Ollivier B."/>
            <person name="Dolla A."/>
        </authorList>
    </citation>
    <scope>NUCLEOTIDE SEQUENCE [LARGE SCALE GENOMIC DNA]</scope>
    <source>
        <strain evidence="2">DSM 10523 / SB164P1</strain>
    </source>
</reference>
<organism evidence="1 2">
    <name type="scientific">Pseudodesulfovibrio piezophilus (strain DSM 21447 / JCM 15486 / C1TLV30)</name>
    <name type="common">Desulfovibrio piezophilus</name>
    <dbReference type="NCBI Taxonomy" id="1322246"/>
    <lineage>
        <taxon>Bacteria</taxon>
        <taxon>Pseudomonadati</taxon>
        <taxon>Thermodesulfobacteriota</taxon>
        <taxon>Desulfovibrionia</taxon>
        <taxon>Desulfovibrionales</taxon>
        <taxon>Desulfovibrionaceae</taxon>
    </lineage>
</organism>
<evidence type="ECO:0000313" key="1">
    <source>
        <dbReference type="EMBL" id="CCH49644.1"/>
    </source>
</evidence>
<dbReference type="eggNOG" id="ENOG502ZMP3">
    <property type="taxonomic scope" value="Bacteria"/>
</dbReference>
<dbReference type="RefSeq" id="WP_015415687.1">
    <property type="nucleotide sequence ID" value="NC_020409.1"/>
</dbReference>
<dbReference type="PATRIC" id="fig|879567.3.peg.2572"/>
<dbReference type="BioCyc" id="DPIE1322246:BN4_RS12095-MONOMER"/>
<proteinExistence type="predicted"/>
<sequence>MTRQFDPEMLYVECNQCGQPVLWENGLTTKLLAMAQIDAASLDERCLILSEGCPGCHPGETSFTTQVIRLNREKNDQHSSRLTAN</sequence>
<evidence type="ECO:0000313" key="2">
    <source>
        <dbReference type="Proteomes" id="UP000011724"/>
    </source>
</evidence>
<dbReference type="HOGENOM" id="CLU_179872_0_0_7"/>
<gene>
    <name evidence="1" type="ordered locus">BN4_12409</name>
</gene>
<name>M1WRM1_PSEP2</name>
<accession>M1WRM1</accession>
<keyword evidence="2" id="KW-1185">Reference proteome</keyword>
<dbReference type="OrthoDB" id="5471583at2"/>
<dbReference type="Proteomes" id="UP000011724">
    <property type="component" value="Chromosome"/>
</dbReference>
<dbReference type="EMBL" id="FO203427">
    <property type="protein sequence ID" value="CCH49644.1"/>
    <property type="molecule type" value="Genomic_DNA"/>
</dbReference>
<dbReference type="STRING" id="1322246.BN4_12409"/>
<reference evidence="2" key="2">
    <citation type="journal article" date="2013" name="Stand. Genomic Sci.">
        <title>Complete genome sequence of Desulfocapsa sulfexigens, a marine deltaproteobacterium specialized in disproportionating inorganic sulfur compounds.</title>
        <authorList>
            <person name="Finster K.W."/>
            <person name="Kjeldsen K.U."/>
            <person name="Kube M."/>
            <person name="Reinhardt R."/>
            <person name="Mussmann M."/>
            <person name="Amann R."/>
            <person name="Schreiber L."/>
        </authorList>
    </citation>
    <scope>NUCLEOTIDE SEQUENCE [LARGE SCALE GENOMIC DNA]</scope>
    <source>
        <strain evidence="2">DSM 10523 / SB164P1</strain>
    </source>
</reference>
<dbReference type="KEGG" id="dpi:BN4_12409"/>